<dbReference type="Proteomes" id="UP001148018">
    <property type="component" value="Unassembled WGS sequence"/>
</dbReference>
<evidence type="ECO:0000313" key="1">
    <source>
        <dbReference type="EMBL" id="KAJ3587106.1"/>
    </source>
</evidence>
<accession>A0A9Q0DEZ0</accession>
<gene>
    <name evidence="1" type="ORF">NHX12_013496</name>
</gene>
<sequence>MMQGSHYKQELREPFREPFRVPFSPFSFFSEFVFREVKARNNLSFHLIPSTILHNRSQRFTESPSNAHYVVSVHKTDILSSSRLQMPTAGVNLLKHPVEETTSVEQEQRLPGNVWERDKDNY</sequence>
<dbReference type="EMBL" id="JANIIK010000117">
    <property type="protein sequence ID" value="KAJ3587106.1"/>
    <property type="molecule type" value="Genomic_DNA"/>
</dbReference>
<evidence type="ECO:0000313" key="2">
    <source>
        <dbReference type="Proteomes" id="UP001148018"/>
    </source>
</evidence>
<dbReference type="AlphaFoldDB" id="A0A9Q0DEZ0"/>
<protein>
    <submittedName>
        <fullName evidence="1">Uncharacterized protein</fullName>
    </submittedName>
</protein>
<keyword evidence="2" id="KW-1185">Reference proteome</keyword>
<name>A0A9Q0DEZ0_9TELE</name>
<organism evidence="1 2">
    <name type="scientific">Muraenolepis orangiensis</name>
    <name type="common">Patagonian moray cod</name>
    <dbReference type="NCBI Taxonomy" id="630683"/>
    <lineage>
        <taxon>Eukaryota</taxon>
        <taxon>Metazoa</taxon>
        <taxon>Chordata</taxon>
        <taxon>Craniata</taxon>
        <taxon>Vertebrata</taxon>
        <taxon>Euteleostomi</taxon>
        <taxon>Actinopterygii</taxon>
        <taxon>Neopterygii</taxon>
        <taxon>Teleostei</taxon>
        <taxon>Neoteleostei</taxon>
        <taxon>Acanthomorphata</taxon>
        <taxon>Zeiogadaria</taxon>
        <taxon>Gadariae</taxon>
        <taxon>Gadiformes</taxon>
        <taxon>Muraenolepidoidei</taxon>
        <taxon>Muraenolepididae</taxon>
        <taxon>Muraenolepis</taxon>
    </lineage>
</organism>
<proteinExistence type="predicted"/>
<reference evidence="1" key="1">
    <citation type="submission" date="2022-07" db="EMBL/GenBank/DDBJ databases">
        <title>Chromosome-level genome of Muraenolepis orangiensis.</title>
        <authorList>
            <person name="Kim J."/>
        </authorList>
    </citation>
    <scope>NUCLEOTIDE SEQUENCE</scope>
    <source>
        <strain evidence="1">KU_S4_2022</strain>
        <tissue evidence="1">Muscle</tissue>
    </source>
</reference>
<comment type="caution">
    <text evidence="1">The sequence shown here is derived from an EMBL/GenBank/DDBJ whole genome shotgun (WGS) entry which is preliminary data.</text>
</comment>